<keyword evidence="1" id="KW-0812">Transmembrane</keyword>
<dbReference type="EMBL" id="JBIRYO010000017">
    <property type="protein sequence ID" value="MFI2476502.1"/>
    <property type="molecule type" value="Genomic_DNA"/>
</dbReference>
<name>A0ABW7X650_9NOCA</name>
<sequence>MRSASGSRKEVESHVCRGVHGAHGRGVRTARSGATRGGEAVTANLVGLALAVLVAVYMVAALLFPERF</sequence>
<keyword evidence="3" id="KW-1185">Reference proteome</keyword>
<comment type="caution">
    <text evidence="2">The sequence shown here is derived from an EMBL/GenBank/DDBJ whole genome shotgun (WGS) entry which is preliminary data.</text>
</comment>
<keyword evidence="1" id="KW-1133">Transmembrane helix</keyword>
<proteinExistence type="predicted"/>
<keyword evidence="1" id="KW-0472">Membrane</keyword>
<reference evidence="2 3" key="1">
    <citation type="submission" date="2024-10" db="EMBL/GenBank/DDBJ databases">
        <title>The Natural Products Discovery Center: Release of the First 8490 Sequenced Strains for Exploring Actinobacteria Biosynthetic Diversity.</title>
        <authorList>
            <person name="Kalkreuter E."/>
            <person name="Kautsar S.A."/>
            <person name="Yang D."/>
            <person name="Bader C.D."/>
            <person name="Teijaro C.N."/>
            <person name="Fluegel L."/>
            <person name="Davis C.M."/>
            <person name="Simpson J.R."/>
            <person name="Lauterbach L."/>
            <person name="Steele A.D."/>
            <person name="Gui C."/>
            <person name="Meng S."/>
            <person name="Li G."/>
            <person name="Viehrig K."/>
            <person name="Ye F."/>
            <person name="Su P."/>
            <person name="Kiefer A.F."/>
            <person name="Nichols A."/>
            <person name="Cepeda A.J."/>
            <person name="Yan W."/>
            <person name="Fan B."/>
            <person name="Jiang Y."/>
            <person name="Adhikari A."/>
            <person name="Zheng C.-J."/>
            <person name="Schuster L."/>
            <person name="Cowan T.M."/>
            <person name="Smanski M.J."/>
            <person name="Chevrette M.G."/>
            <person name="De Carvalho L.P.S."/>
            <person name="Shen B."/>
        </authorList>
    </citation>
    <scope>NUCLEOTIDE SEQUENCE [LARGE SCALE GENOMIC DNA]</scope>
    <source>
        <strain evidence="2 3">NPDC019275</strain>
    </source>
</reference>
<evidence type="ECO:0000313" key="3">
    <source>
        <dbReference type="Proteomes" id="UP001611415"/>
    </source>
</evidence>
<dbReference type="InterPro" id="IPR011726">
    <property type="entry name" value="KdpF"/>
</dbReference>
<dbReference type="Proteomes" id="UP001611415">
    <property type="component" value="Unassembled WGS sequence"/>
</dbReference>
<dbReference type="Pfam" id="PF09604">
    <property type="entry name" value="Potass_KdpF"/>
    <property type="match status" value="1"/>
</dbReference>
<evidence type="ECO:0000313" key="2">
    <source>
        <dbReference type="EMBL" id="MFI2476502.1"/>
    </source>
</evidence>
<evidence type="ECO:0000256" key="1">
    <source>
        <dbReference type="SAM" id="Phobius"/>
    </source>
</evidence>
<protein>
    <submittedName>
        <fullName evidence="2">Potassium-transporting ATPase subunit F</fullName>
    </submittedName>
</protein>
<dbReference type="RefSeq" id="WP_357400328.1">
    <property type="nucleotide sequence ID" value="NZ_JBEYCD010000001.1"/>
</dbReference>
<organism evidence="2 3">
    <name type="scientific">Nocardia xishanensis</name>
    <dbReference type="NCBI Taxonomy" id="238964"/>
    <lineage>
        <taxon>Bacteria</taxon>
        <taxon>Bacillati</taxon>
        <taxon>Actinomycetota</taxon>
        <taxon>Actinomycetes</taxon>
        <taxon>Mycobacteriales</taxon>
        <taxon>Nocardiaceae</taxon>
        <taxon>Nocardia</taxon>
    </lineage>
</organism>
<feature type="transmembrane region" description="Helical" evidence="1">
    <location>
        <begin position="41"/>
        <end position="64"/>
    </location>
</feature>
<gene>
    <name evidence="2" type="ORF">ACH49W_24240</name>
</gene>
<accession>A0ABW7X650</accession>